<dbReference type="RefSeq" id="WP_337336744.1">
    <property type="nucleotide sequence ID" value="NZ_JBBDGL010000001.1"/>
</dbReference>
<feature type="transmembrane region" description="Helical" evidence="1">
    <location>
        <begin position="134"/>
        <end position="156"/>
    </location>
</feature>
<feature type="transmembrane region" description="Helical" evidence="1">
    <location>
        <begin position="57"/>
        <end position="75"/>
    </location>
</feature>
<keyword evidence="1" id="KW-0812">Transmembrane</keyword>
<feature type="transmembrane region" description="Helical" evidence="1">
    <location>
        <begin position="87"/>
        <end position="114"/>
    </location>
</feature>
<feature type="transmembrane region" description="Helical" evidence="1">
    <location>
        <begin position="207"/>
        <end position="226"/>
    </location>
</feature>
<organism evidence="2 3">
    <name type="scientific">Microbacterium marmarense</name>
    <dbReference type="NCBI Taxonomy" id="3122051"/>
    <lineage>
        <taxon>Bacteria</taxon>
        <taxon>Bacillati</taxon>
        <taxon>Actinomycetota</taxon>
        <taxon>Actinomycetes</taxon>
        <taxon>Micrococcales</taxon>
        <taxon>Microbacteriaceae</taxon>
        <taxon>Microbacterium</taxon>
    </lineage>
</organism>
<proteinExistence type="predicted"/>
<reference evidence="2 3" key="1">
    <citation type="submission" date="2024-02" db="EMBL/GenBank/DDBJ databases">
        <authorList>
            <person name="Saticioglu I.B."/>
        </authorList>
    </citation>
    <scope>NUCLEOTIDE SEQUENCE [LARGE SCALE GENOMIC DNA]</scope>
    <source>
        <strain evidence="2 3">Mu-86</strain>
    </source>
</reference>
<keyword evidence="1" id="KW-1133">Transmembrane helix</keyword>
<gene>
    <name evidence="2" type="ORF">WDU96_01665</name>
</gene>
<feature type="transmembrane region" description="Helical" evidence="1">
    <location>
        <begin position="20"/>
        <end position="45"/>
    </location>
</feature>
<keyword evidence="1" id="KW-0472">Membrane</keyword>
<comment type="caution">
    <text evidence="2">The sequence shown here is derived from an EMBL/GenBank/DDBJ whole genome shotgun (WGS) entry which is preliminary data.</text>
</comment>
<keyword evidence="3" id="KW-1185">Reference proteome</keyword>
<dbReference type="Proteomes" id="UP001368654">
    <property type="component" value="Unassembled WGS sequence"/>
</dbReference>
<protein>
    <recommendedName>
        <fullName evidence="4">ABC transporter permease</fullName>
    </recommendedName>
</protein>
<feature type="transmembrane region" description="Helical" evidence="1">
    <location>
        <begin position="163"/>
        <end position="187"/>
    </location>
</feature>
<accession>A0ABU8LPW0</accession>
<evidence type="ECO:0000313" key="3">
    <source>
        <dbReference type="Proteomes" id="UP001368654"/>
    </source>
</evidence>
<dbReference type="EMBL" id="JBBDGL010000001">
    <property type="protein sequence ID" value="MEJ1154304.1"/>
    <property type="molecule type" value="Genomic_DNA"/>
</dbReference>
<evidence type="ECO:0000313" key="2">
    <source>
        <dbReference type="EMBL" id="MEJ1154304.1"/>
    </source>
</evidence>
<name>A0ABU8LPW0_9MICO</name>
<evidence type="ECO:0008006" key="4">
    <source>
        <dbReference type="Google" id="ProtNLM"/>
    </source>
</evidence>
<evidence type="ECO:0000256" key="1">
    <source>
        <dbReference type="SAM" id="Phobius"/>
    </source>
</evidence>
<sequence>MSRTVNVVRMQFINKQTYVWIPLIILASAFAITLAIYGILIAAGVDGPKVGGGAQAPLWYFFAVGIQALTMTFPFSQAMSVTRREFLGGTLLAAMLASIALAAVFVVGGLIELATDGWGLNGWFFYLEWVWESGPVGAAFVYFVTAMLFFITGLWFATVYRRFGGLGLTVALVGLAVVVVFAMFVIGQLDAWAAVFTWINELGAVGLSLWGVVLLAVTSLVAFLTLRRATP</sequence>